<reference evidence="2" key="1">
    <citation type="submission" date="2021-02" db="EMBL/GenBank/DDBJ databases">
        <authorList>
            <person name="Nowell W R."/>
        </authorList>
    </citation>
    <scope>NUCLEOTIDE SEQUENCE</scope>
</reference>
<keyword evidence="1" id="KW-0812">Transmembrane</keyword>
<comment type="caution">
    <text evidence="2">The sequence shown here is derived from an EMBL/GenBank/DDBJ whole genome shotgun (WGS) entry which is preliminary data.</text>
</comment>
<keyword evidence="1" id="KW-0472">Membrane</keyword>
<sequence length="162" mass="17393">KNGYMGNPHEFEESLNNINKSVTSILALILCVLLPFVCLLGGCALLIVAATLKDSDGKTTILFLGIGGGVAALQKGRMRKAVAIESAKYSGRSPVPCAWRLDSTTVVRTGYKGKRSSHTIHTLVITPGSSGESVNRGYSNQRLKNDDTGLFQREKVVNNSIK</sequence>
<keyword evidence="1" id="KW-1133">Transmembrane helix</keyword>
<proteinExistence type="predicted"/>
<evidence type="ECO:0000256" key="1">
    <source>
        <dbReference type="SAM" id="Phobius"/>
    </source>
</evidence>
<organism evidence="2 3">
    <name type="scientific">Adineta ricciae</name>
    <name type="common">Rotifer</name>
    <dbReference type="NCBI Taxonomy" id="249248"/>
    <lineage>
        <taxon>Eukaryota</taxon>
        <taxon>Metazoa</taxon>
        <taxon>Spiralia</taxon>
        <taxon>Gnathifera</taxon>
        <taxon>Rotifera</taxon>
        <taxon>Eurotatoria</taxon>
        <taxon>Bdelloidea</taxon>
        <taxon>Adinetida</taxon>
        <taxon>Adinetidae</taxon>
        <taxon>Adineta</taxon>
    </lineage>
</organism>
<feature type="non-terminal residue" evidence="2">
    <location>
        <position position="1"/>
    </location>
</feature>
<name>A0A816G961_ADIRI</name>
<evidence type="ECO:0000313" key="3">
    <source>
        <dbReference type="Proteomes" id="UP000663828"/>
    </source>
</evidence>
<dbReference type="EMBL" id="CAJNOR010013214">
    <property type="protein sequence ID" value="CAF1672076.1"/>
    <property type="molecule type" value="Genomic_DNA"/>
</dbReference>
<feature type="transmembrane region" description="Helical" evidence="1">
    <location>
        <begin position="25"/>
        <end position="52"/>
    </location>
</feature>
<protein>
    <submittedName>
        <fullName evidence="2">Uncharacterized protein</fullName>
    </submittedName>
</protein>
<gene>
    <name evidence="2" type="ORF">XAT740_LOCUS58879</name>
</gene>
<keyword evidence="3" id="KW-1185">Reference proteome</keyword>
<dbReference type="Proteomes" id="UP000663828">
    <property type="component" value="Unassembled WGS sequence"/>
</dbReference>
<evidence type="ECO:0000313" key="2">
    <source>
        <dbReference type="EMBL" id="CAF1672076.1"/>
    </source>
</evidence>
<accession>A0A816G961</accession>
<dbReference type="AlphaFoldDB" id="A0A816G961"/>